<sequence length="71" mass="7987">MLALTQRRHEIQSFAVRQATIQHEDVIGSNAGHGIGIRNRSDMVGEHIATPQRFKQRAGHFGLILKQQNSQ</sequence>
<keyword evidence="2" id="KW-1185">Reference proteome</keyword>
<dbReference type="Proteomes" id="UP000390335">
    <property type="component" value="Unassembled WGS sequence"/>
</dbReference>
<reference evidence="1 2" key="1">
    <citation type="journal article" date="2020" name="Genome Biol. Evol.">
        <title>Rhizobium dioscoreae sp. nov., a plant growth-promoting bacterium isolated from yam (Dioscorea species).</title>
        <authorList>
            <person name="Ouyabe M."/>
            <person name="Tanaka N."/>
            <person name="Shiwa Y."/>
            <person name="Fujita N."/>
            <person name="Kikuno H."/>
            <person name="Babil P."/>
            <person name="Shiwachi H."/>
        </authorList>
    </citation>
    <scope>NUCLEOTIDE SEQUENCE [LARGE SCALE GENOMIC DNA]</scope>
    <source>
        <strain evidence="1 2">S-93</strain>
    </source>
</reference>
<gene>
    <name evidence="1" type="ORF">RsS93_16930</name>
</gene>
<name>A0ABQ0Z0R4_9HYPH</name>
<dbReference type="EMBL" id="BLAJ01000002">
    <property type="protein sequence ID" value="GES49079.1"/>
    <property type="molecule type" value="Genomic_DNA"/>
</dbReference>
<protein>
    <submittedName>
        <fullName evidence="1">Uncharacterized protein</fullName>
    </submittedName>
</protein>
<evidence type="ECO:0000313" key="1">
    <source>
        <dbReference type="EMBL" id="GES49079.1"/>
    </source>
</evidence>
<evidence type="ECO:0000313" key="2">
    <source>
        <dbReference type="Proteomes" id="UP000390335"/>
    </source>
</evidence>
<comment type="caution">
    <text evidence="1">The sequence shown here is derived from an EMBL/GenBank/DDBJ whole genome shotgun (WGS) entry which is preliminary data.</text>
</comment>
<proteinExistence type="predicted"/>
<accession>A0ABQ0Z0R4</accession>
<organism evidence="1 2">
    <name type="scientific">Rhizobium dioscoreae</name>
    <dbReference type="NCBI Taxonomy" id="2653122"/>
    <lineage>
        <taxon>Bacteria</taxon>
        <taxon>Pseudomonadati</taxon>
        <taxon>Pseudomonadota</taxon>
        <taxon>Alphaproteobacteria</taxon>
        <taxon>Hyphomicrobiales</taxon>
        <taxon>Rhizobiaceae</taxon>
        <taxon>Rhizobium/Agrobacterium group</taxon>
        <taxon>Rhizobium</taxon>
    </lineage>
</organism>